<gene>
    <name evidence="9" type="ORF">C7444_109164</name>
</gene>
<reference evidence="9 10" key="1">
    <citation type="submission" date="2018-05" db="EMBL/GenBank/DDBJ databases">
        <title>Genomic Encyclopedia of Type Strains, Phase IV (KMG-IV): sequencing the most valuable type-strain genomes for metagenomic binning, comparative biology and taxonomic classification.</title>
        <authorList>
            <person name="Goeker M."/>
        </authorList>
    </citation>
    <scope>NUCLEOTIDE SEQUENCE [LARGE SCALE GENOMIC DNA]</scope>
    <source>
        <strain evidence="9 10">DSM 566</strain>
    </source>
</reference>
<keyword evidence="3" id="KW-1003">Cell membrane</keyword>
<evidence type="ECO:0000313" key="10">
    <source>
        <dbReference type="Proteomes" id="UP000247811"/>
    </source>
</evidence>
<dbReference type="GO" id="GO:0005886">
    <property type="term" value="C:plasma membrane"/>
    <property type="evidence" value="ECO:0007669"/>
    <property type="project" value="UniProtKB-SubCell"/>
</dbReference>
<evidence type="ECO:0000259" key="8">
    <source>
        <dbReference type="Pfam" id="PF03458"/>
    </source>
</evidence>
<organism evidence="9 10">
    <name type="scientific">Sphaerotilus hippei</name>
    <dbReference type="NCBI Taxonomy" id="744406"/>
    <lineage>
        <taxon>Bacteria</taxon>
        <taxon>Pseudomonadati</taxon>
        <taxon>Pseudomonadota</taxon>
        <taxon>Betaproteobacteria</taxon>
        <taxon>Burkholderiales</taxon>
        <taxon>Sphaerotilaceae</taxon>
        <taxon>Sphaerotilus</taxon>
    </lineage>
</organism>
<evidence type="ECO:0000256" key="5">
    <source>
        <dbReference type="ARBA" id="ARBA00022989"/>
    </source>
</evidence>
<protein>
    <submittedName>
        <fullName evidence="9">Putative membrane protein YeiH</fullName>
    </submittedName>
</protein>
<comment type="similarity">
    <text evidence="2">Belongs to the UPF0126 family.</text>
</comment>
<feature type="transmembrane region" description="Helical" evidence="7">
    <location>
        <begin position="69"/>
        <end position="90"/>
    </location>
</feature>
<evidence type="ECO:0000313" key="9">
    <source>
        <dbReference type="EMBL" id="PXW95594.1"/>
    </source>
</evidence>
<keyword evidence="10" id="KW-1185">Reference proteome</keyword>
<evidence type="ECO:0000256" key="4">
    <source>
        <dbReference type="ARBA" id="ARBA00022692"/>
    </source>
</evidence>
<feature type="domain" description="Glycine transporter" evidence="8">
    <location>
        <begin position="16"/>
        <end position="89"/>
    </location>
</feature>
<evidence type="ECO:0000256" key="7">
    <source>
        <dbReference type="SAM" id="Phobius"/>
    </source>
</evidence>
<dbReference type="Proteomes" id="UP000247811">
    <property type="component" value="Unassembled WGS sequence"/>
</dbReference>
<dbReference type="InterPro" id="IPR005115">
    <property type="entry name" value="Gly_transporter"/>
</dbReference>
<accession>A0A318H3N0</accession>
<name>A0A318H3N0_9BURK</name>
<evidence type="ECO:0000256" key="1">
    <source>
        <dbReference type="ARBA" id="ARBA00004651"/>
    </source>
</evidence>
<dbReference type="AlphaFoldDB" id="A0A318H3N0"/>
<keyword evidence="6 7" id="KW-0472">Membrane</keyword>
<feature type="transmembrane region" description="Helical" evidence="7">
    <location>
        <begin position="38"/>
        <end position="57"/>
    </location>
</feature>
<dbReference type="PANTHER" id="PTHR30506">
    <property type="entry name" value="INNER MEMBRANE PROTEIN"/>
    <property type="match status" value="1"/>
</dbReference>
<keyword evidence="5 7" id="KW-1133">Transmembrane helix</keyword>
<comment type="subcellular location">
    <subcellularLocation>
        <location evidence="1">Cell membrane</location>
        <topology evidence="1">Multi-pass membrane protein</topology>
    </subcellularLocation>
</comment>
<evidence type="ECO:0000256" key="2">
    <source>
        <dbReference type="ARBA" id="ARBA00008193"/>
    </source>
</evidence>
<sequence length="220" mass="23861">MTYHHALFDFSLLQTLVEVLATLAFALSGLLEAARKRLDLVGVCVVAGLTAFGGGTLRDILLDRRPFFWVQHASWLWILLALCTVAMLTLRARHFELTERAVSWPDALGLGLFSAAGTRIALDMQMPAIVAVLMGVITAVFGGVLRDIVCNEIPSAFRDHRPYAACAFIGTWMLVLADTLNAPDWIGLTAAASTTVVLRGLALWTGYSLPAWNPGPPADR</sequence>
<feature type="domain" description="Glycine transporter" evidence="8">
    <location>
        <begin position="104"/>
        <end position="177"/>
    </location>
</feature>
<dbReference type="RefSeq" id="WP_110401015.1">
    <property type="nucleotide sequence ID" value="NZ_QJJS01000009.1"/>
</dbReference>
<proteinExistence type="inferred from homology"/>
<dbReference type="PANTHER" id="PTHR30506:SF3">
    <property type="entry name" value="UPF0126 INNER MEMBRANE PROTEIN YADS-RELATED"/>
    <property type="match status" value="1"/>
</dbReference>
<dbReference type="EMBL" id="QJJS01000009">
    <property type="protein sequence ID" value="PXW95594.1"/>
    <property type="molecule type" value="Genomic_DNA"/>
</dbReference>
<feature type="transmembrane region" description="Helical" evidence="7">
    <location>
        <begin position="12"/>
        <end position="31"/>
    </location>
</feature>
<evidence type="ECO:0000256" key="3">
    <source>
        <dbReference type="ARBA" id="ARBA00022475"/>
    </source>
</evidence>
<dbReference type="OrthoDB" id="9791874at2"/>
<feature type="transmembrane region" description="Helical" evidence="7">
    <location>
        <begin position="128"/>
        <end position="149"/>
    </location>
</feature>
<comment type="caution">
    <text evidence="9">The sequence shown here is derived from an EMBL/GenBank/DDBJ whole genome shotgun (WGS) entry which is preliminary data.</text>
</comment>
<dbReference type="Pfam" id="PF03458">
    <property type="entry name" value="Gly_transporter"/>
    <property type="match status" value="2"/>
</dbReference>
<evidence type="ECO:0000256" key="6">
    <source>
        <dbReference type="ARBA" id="ARBA00023136"/>
    </source>
</evidence>
<keyword evidence="4 7" id="KW-0812">Transmembrane</keyword>